<dbReference type="InterPro" id="IPR004100">
    <property type="entry name" value="ATPase_F1/V1/A1_a/bsu_N"/>
</dbReference>
<accession>R7RYR2</accession>
<dbReference type="Pfam" id="PF02874">
    <property type="entry name" value="ATP-synt_ab_N"/>
    <property type="match status" value="1"/>
</dbReference>
<proteinExistence type="inferred from homology"/>
<sequence length="296" mass="30782">MCLNLEADNVGVSIFGNDRLIKEGDTVKRTGQIVDVPSALLSSVVSLTPSATPSTRSRASLKTPGILPRRSVNQPMMTGIKPIDAMVPIGRGQRRLPPPPLPSAPPRVRAAHAVSLSAASTPAPAIRPIPNASRQRDSARCRLLPPSFTQCRVQTANAAALGLVSLHGAYLRPAPIPGARTAYVFRSASPLRQSTGLHGASALDICCANALAPARARAFVPDCANALNVSAFTCANAASSAVPMRPMFAAPTRLLRTAPSPLPCHPPPGTPVLDPTLPSVLDSAAAPCSIPPRRRA</sequence>
<evidence type="ECO:0000313" key="7">
    <source>
        <dbReference type="Proteomes" id="UP000054196"/>
    </source>
</evidence>
<dbReference type="GO" id="GO:0043531">
    <property type="term" value="F:ADP binding"/>
    <property type="evidence" value="ECO:0007669"/>
    <property type="project" value="TreeGrafter"/>
</dbReference>
<comment type="similarity">
    <text evidence="1">Belongs to the ATPase alpha/beta chains family.</text>
</comment>
<dbReference type="InterPro" id="IPR036121">
    <property type="entry name" value="ATPase_F1/V1/A1_a/bsu_N_sf"/>
</dbReference>
<evidence type="ECO:0000256" key="3">
    <source>
        <dbReference type="ARBA" id="ARBA00023065"/>
    </source>
</evidence>
<dbReference type="HOGENOM" id="CLU_940542_0_0_1"/>
<gene>
    <name evidence="6" type="ORF">PUNSTDRAFT_139751</name>
</gene>
<dbReference type="InterPro" id="IPR023366">
    <property type="entry name" value="ATP_synth_asu-like_sf"/>
</dbReference>
<dbReference type="SUPFAM" id="SSF50615">
    <property type="entry name" value="N-terminal domain of alpha and beta subunits of F1 ATP synthase"/>
    <property type="match status" value="1"/>
</dbReference>
<dbReference type="InterPro" id="IPR005294">
    <property type="entry name" value="ATP_synth_F1_asu"/>
</dbReference>
<dbReference type="PANTHER" id="PTHR48082">
    <property type="entry name" value="ATP SYNTHASE SUBUNIT ALPHA, MITOCHONDRIAL"/>
    <property type="match status" value="1"/>
</dbReference>
<dbReference type="GO" id="GO:0005524">
    <property type="term" value="F:ATP binding"/>
    <property type="evidence" value="ECO:0007669"/>
    <property type="project" value="UniProtKB-KW"/>
</dbReference>
<reference evidence="7" key="1">
    <citation type="journal article" date="2012" name="Science">
        <title>The Paleozoic origin of enzymatic lignin decomposition reconstructed from 31 fungal genomes.</title>
        <authorList>
            <person name="Floudas D."/>
            <person name="Binder M."/>
            <person name="Riley R."/>
            <person name="Barry K."/>
            <person name="Blanchette R.A."/>
            <person name="Henrissat B."/>
            <person name="Martinez A.T."/>
            <person name="Otillar R."/>
            <person name="Spatafora J.W."/>
            <person name="Yadav J.S."/>
            <person name="Aerts A."/>
            <person name="Benoit I."/>
            <person name="Boyd A."/>
            <person name="Carlson A."/>
            <person name="Copeland A."/>
            <person name="Coutinho P.M."/>
            <person name="de Vries R.P."/>
            <person name="Ferreira P."/>
            <person name="Findley K."/>
            <person name="Foster B."/>
            <person name="Gaskell J."/>
            <person name="Glotzer D."/>
            <person name="Gorecki P."/>
            <person name="Heitman J."/>
            <person name="Hesse C."/>
            <person name="Hori C."/>
            <person name="Igarashi K."/>
            <person name="Jurgens J.A."/>
            <person name="Kallen N."/>
            <person name="Kersten P."/>
            <person name="Kohler A."/>
            <person name="Kuees U."/>
            <person name="Kumar T.K.A."/>
            <person name="Kuo A."/>
            <person name="LaButti K."/>
            <person name="Larrondo L.F."/>
            <person name="Lindquist E."/>
            <person name="Ling A."/>
            <person name="Lombard V."/>
            <person name="Lucas S."/>
            <person name="Lundell T."/>
            <person name="Martin R."/>
            <person name="McLaughlin D.J."/>
            <person name="Morgenstern I."/>
            <person name="Morin E."/>
            <person name="Murat C."/>
            <person name="Nagy L.G."/>
            <person name="Nolan M."/>
            <person name="Ohm R.A."/>
            <person name="Patyshakuliyeva A."/>
            <person name="Rokas A."/>
            <person name="Ruiz-Duenas F.J."/>
            <person name="Sabat G."/>
            <person name="Salamov A."/>
            <person name="Samejima M."/>
            <person name="Schmutz J."/>
            <person name="Slot J.C."/>
            <person name="St John F."/>
            <person name="Stenlid J."/>
            <person name="Sun H."/>
            <person name="Sun S."/>
            <person name="Syed K."/>
            <person name="Tsang A."/>
            <person name="Wiebenga A."/>
            <person name="Young D."/>
            <person name="Pisabarro A."/>
            <person name="Eastwood D.C."/>
            <person name="Martin F."/>
            <person name="Cullen D."/>
            <person name="Grigoriev I.V."/>
            <person name="Hibbett D.S."/>
        </authorList>
    </citation>
    <scope>NUCLEOTIDE SEQUENCE [LARGE SCALE GENOMIC DNA]</scope>
    <source>
        <strain evidence="7">HHB-11173 SS5</strain>
    </source>
</reference>
<dbReference type="SUPFAM" id="SSF52540">
    <property type="entry name" value="P-loop containing nucleoside triphosphate hydrolases"/>
    <property type="match status" value="1"/>
</dbReference>
<name>R7RYR2_PUNST</name>
<dbReference type="PANTHER" id="PTHR48082:SF2">
    <property type="entry name" value="ATP SYNTHASE SUBUNIT ALPHA, MITOCHONDRIAL"/>
    <property type="match status" value="1"/>
</dbReference>
<dbReference type="Gene3D" id="2.40.30.20">
    <property type="match status" value="1"/>
</dbReference>
<dbReference type="Gene3D" id="3.40.50.300">
    <property type="entry name" value="P-loop containing nucleotide triphosphate hydrolases"/>
    <property type="match status" value="1"/>
</dbReference>
<dbReference type="eggNOG" id="KOG1353">
    <property type="taxonomic scope" value="Eukaryota"/>
</dbReference>
<evidence type="ECO:0000256" key="4">
    <source>
        <dbReference type="SAM" id="MobiDB-lite"/>
    </source>
</evidence>
<dbReference type="GeneID" id="18880447"/>
<protein>
    <recommendedName>
        <fullName evidence="5">ATPase F1/V1/A1 complex alpha/beta subunit N-terminal domain-containing protein</fullName>
    </recommendedName>
</protein>
<dbReference type="Proteomes" id="UP000054196">
    <property type="component" value="Unassembled WGS sequence"/>
</dbReference>
<dbReference type="GO" id="GO:0045259">
    <property type="term" value="C:proton-transporting ATP synthase complex"/>
    <property type="evidence" value="ECO:0007669"/>
    <property type="project" value="InterPro"/>
</dbReference>
<evidence type="ECO:0000256" key="1">
    <source>
        <dbReference type="ARBA" id="ARBA00008936"/>
    </source>
</evidence>
<feature type="region of interest" description="Disordered" evidence="4">
    <location>
        <begin position="49"/>
        <end position="72"/>
    </location>
</feature>
<dbReference type="GO" id="GO:0046933">
    <property type="term" value="F:proton-transporting ATP synthase activity, rotational mechanism"/>
    <property type="evidence" value="ECO:0007669"/>
    <property type="project" value="InterPro"/>
</dbReference>
<dbReference type="RefSeq" id="XP_007389541.1">
    <property type="nucleotide sequence ID" value="XM_007389479.1"/>
</dbReference>
<dbReference type="KEGG" id="psq:PUNSTDRAFT_139751"/>
<organism evidence="6 7">
    <name type="scientific">Punctularia strigosozonata (strain HHB-11173)</name>
    <name type="common">White-rot fungus</name>
    <dbReference type="NCBI Taxonomy" id="741275"/>
    <lineage>
        <taxon>Eukaryota</taxon>
        <taxon>Fungi</taxon>
        <taxon>Dikarya</taxon>
        <taxon>Basidiomycota</taxon>
        <taxon>Agaricomycotina</taxon>
        <taxon>Agaricomycetes</taxon>
        <taxon>Corticiales</taxon>
        <taxon>Punctulariaceae</taxon>
        <taxon>Punctularia</taxon>
    </lineage>
</organism>
<evidence type="ECO:0000259" key="5">
    <source>
        <dbReference type="Pfam" id="PF02874"/>
    </source>
</evidence>
<dbReference type="InterPro" id="IPR027417">
    <property type="entry name" value="P-loop_NTPase"/>
</dbReference>
<keyword evidence="7" id="KW-1185">Reference proteome</keyword>
<keyword evidence="3" id="KW-0406">Ion transport</keyword>
<evidence type="ECO:0000313" key="6">
    <source>
        <dbReference type="EMBL" id="EIN03230.1"/>
    </source>
</evidence>
<feature type="domain" description="ATPase F1/V1/A1 complex alpha/beta subunit N-terminal" evidence="5">
    <location>
        <begin position="2"/>
        <end position="31"/>
    </location>
</feature>
<dbReference type="EMBL" id="JH687724">
    <property type="protein sequence ID" value="EIN03230.1"/>
    <property type="molecule type" value="Genomic_DNA"/>
</dbReference>
<keyword evidence="2" id="KW-0813">Transport</keyword>
<evidence type="ECO:0000256" key="2">
    <source>
        <dbReference type="ARBA" id="ARBA00022448"/>
    </source>
</evidence>
<dbReference type="AlphaFoldDB" id="R7RYR2"/>